<reference evidence="2" key="1">
    <citation type="submission" date="2019-10" db="EMBL/GenBank/DDBJ databases">
        <title>Rhizobium leguminosarum symbiovar viciae collection.</title>
        <authorList>
            <person name="Boivin S."/>
            <person name="Lepetit M."/>
        </authorList>
    </citation>
    <scope>NUCLEOTIDE SEQUENCE</scope>
    <source>
        <strain evidence="2">L143</strain>
    </source>
</reference>
<feature type="non-terminal residue" evidence="2">
    <location>
        <position position="1"/>
    </location>
</feature>
<sequence>GGRATLIGPIIGAILVNGGKTIFTGLFPEFWLFALGGLFVAVTLFLPKGVVGTIAQYLGKRKVVSKAAPPAAEEDGIEPKIQAAE</sequence>
<organism evidence="2 3">
    <name type="scientific">Rhizobium leguminosarum bv. viciae</name>
    <dbReference type="NCBI Taxonomy" id="387"/>
    <lineage>
        <taxon>Bacteria</taxon>
        <taxon>Pseudomonadati</taxon>
        <taxon>Pseudomonadota</taxon>
        <taxon>Alphaproteobacteria</taxon>
        <taxon>Hyphomicrobiales</taxon>
        <taxon>Rhizobiaceae</taxon>
        <taxon>Rhizobium/Agrobacterium group</taxon>
        <taxon>Rhizobium</taxon>
    </lineage>
</organism>
<protein>
    <submittedName>
        <fullName evidence="2">Urea ABC transporter permease subunit UrtC</fullName>
    </submittedName>
</protein>
<feature type="transmembrane region" description="Helical" evidence="1">
    <location>
        <begin position="30"/>
        <end position="51"/>
    </location>
</feature>
<keyword evidence="1" id="KW-0472">Membrane</keyword>
<gene>
    <name evidence="2" type="ORF">GFL91_33150</name>
</gene>
<keyword evidence="1" id="KW-0812">Transmembrane</keyword>
<accession>A0A8I2KMH5</accession>
<keyword evidence="1" id="KW-1133">Transmembrane helix</keyword>
<evidence type="ECO:0000256" key="1">
    <source>
        <dbReference type="SAM" id="Phobius"/>
    </source>
</evidence>
<dbReference type="EMBL" id="WIEZ01000025">
    <property type="protein sequence ID" value="NKM49696.1"/>
    <property type="molecule type" value="Genomic_DNA"/>
</dbReference>
<dbReference type="AlphaFoldDB" id="A0A8I2KMH5"/>
<comment type="caution">
    <text evidence="2">The sequence shown here is derived from an EMBL/GenBank/DDBJ whole genome shotgun (WGS) entry which is preliminary data.</text>
</comment>
<evidence type="ECO:0000313" key="2">
    <source>
        <dbReference type="EMBL" id="NKM49696.1"/>
    </source>
</evidence>
<dbReference type="Proteomes" id="UP000662259">
    <property type="component" value="Unassembled WGS sequence"/>
</dbReference>
<name>A0A8I2KMH5_RHILV</name>
<proteinExistence type="predicted"/>
<evidence type="ECO:0000313" key="3">
    <source>
        <dbReference type="Proteomes" id="UP000662259"/>
    </source>
</evidence>